<dbReference type="AlphaFoldDB" id="A0AAJ1BTU9"/>
<dbReference type="PANTHER" id="PTHR43603:SF1">
    <property type="entry name" value="ZINC-REGULATED GTPASE METALLOPROTEIN ACTIVATOR 1"/>
    <property type="match status" value="1"/>
</dbReference>
<comment type="similarity">
    <text evidence="4">Belongs to the SIMIBI class G3E GTPase family. ZNG1 subfamily.</text>
</comment>
<gene>
    <name evidence="8" type="ORF">NBH21_05815</name>
</gene>
<protein>
    <submittedName>
        <fullName evidence="8">GTP-binding protein</fullName>
    </submittedName>
</protein>
<evidence type="ECO:0000259" key="7">
    <source>
        <dbReference type="SMART" id="SM00833"/>
    </source>
</evidence>
<evidence type="ECO:0000256" key="4">
    <source>
        <dbReference type="ARBA" id="ARBA00034320"/>
    </source>
</evidence>
<evidence type="ECO:0000313" key="9">
    <source>
        <dbReference type="Proteomes" id="UP001155380"/>
    </source>
</evidence>
<dbReference type="InterPro" id="IPR011629">
    <property type="entry name" value="CobW-like_C"/>
</dbReference>
<dbReference type="InterPro" id="IPR051927">
    <property type="entry name" value="Zn_Chap_cDPG_Synth"/>
</dbReference>
<dbReference type="InterPro" id="IPR036627">
    <property type="entry name" value="CobW-likC_sf"/>
</dbReference>
<evidence type="ECO:0000256" key="3">
    <source>
        <dbReference type="ARBA" id="ARBA00023186"/>
    </source>
</evidence>
<dbReference type="SUPFAM" id="SSF52540">
    <property type="entry name" value="P-loop containing nucleoside triphosphate hydrolases"/>
    <property type="match status" value="1"/>
</dbReference>
<dbReference type="CDD" id="cd03112">
    <property type="entry name" value="CobW-like"/>
    <property type="match status" value="1"/>
</dbReference>
<feature type="domain" description="CobW C-terminal" evidence="7">
    <location>
        <begin position="258"/>
        <end position="374"/>
    </location>
</feature>
<evidence type="ECO:0000256" key="2">
    <source>
        <dbReference type="ARBA" id="ARBA00022801"/>
    </source>
</evidence>
<dbReference type="GO" id="GO:0016787">
    <property type="term" value="F:hydrolase activity"/>
    <property type="evidence" value="ECO:0007669"/>
    <property type="project" value="UniProtKB-KW"/>
</dbReference>
<sequence length="397" mass="43953">MDKLPVTVLSGFLGAGKTTLLNHVLSNRSGLRVAVIVNDMSEVNIDAALVRDGDAALSRTEEQLVEMTNGCICCTLRDDLLREVRDLAVQGRFDYLLIEATGIAEPLPIATTFDFRDDNGQSLSDIAELDTMVTVVDAANLLNDYSSSDFLADRGETAGDGDNRTLVDLLVEQIEFADVVVLNKIGTATPEQRDAALKIIAGLNPDARVIETDFGAVAPRDILGTGLFDIDKAETHPLWFKELNGFKDHVPETEEYGIRSFVYKARQPLDPTKFQAFIDRAWPGVIRTKGFFWLATRPHHVGSISQAGALVRTGRMGLWWASVPRERWPDDAGFKRAMAPYLDPEWGDRRQEIVFIGADPMDERRITAELDACLVPAENFTPSAWSKLPDPFASWTQ</sequence>
<organism evidence="8 9">
    <name type="scientific">Ciceribacter sichuanensis</name>
    <dbReference type="NCBI Taxonomy" id="2949647"/>
    <lineage>
        <taxon>Bacteria</taxon>
        <taxon>Pseudomonadati</taxon>
        <taxon>Pseudomonadota</taxon>
        <taxon>Alphaproteobacteria</taxon>
        <taxon>Hyphomicrobiales</taxon>
        <taxon>Rhizobiaceae</taxon>
        <taxon>Ciceribacter</taxon>
    </lineage>
</organism>
<dbReference type="Gene3D" id="3.30.1220.10">
    <property type="entry name" value="CobW-like, C-terminal domain"/>
    <property type="match status" value="1"/>
</dbReference>
<comment type="caution">
    <text evidence="8">The sequence shown here is derived from an EMBL/GenBank/DDBJ whole genome shotgun (WGS) entry which is preliminary data.</text>
</comment>
<dbReference type="PANTHER" id="PTHR43603">
    <property type="entry name" value="COBW DOMAIN-CONTAINING PROTEIN DDB_G0274527"/>
    <property type="match status" value="1"/>
</dbReference>
<dbReference type="Pfam" id="PF07683">
    <property type="entry name" value="CobW_C"/>
    <property type="match status" value="1"/>
</dbReference>
<keyword evidence="1" id="KW-0547">Nucleotide-binding</keyword>
<proteinExistence type="inferred from homology"/>
<dbReference type="RefSeq" id="WP_250914641.1">
    <property type="nucleotide sequence ID" value="NZ_JAMXLX010000001.1"/>
</dbReference>
<evidence type="ECO:0000313" key="8">
    <source>
        <dbReference type="EMBL" id="MCO5956275.1"/>
    </source>
</evidence>
<name>A0AAJ1BTU9_9HYPH</name>
<dbReference type="InterPro" id="IPR003495">
    <property type="entry name" value="CobW/HypB/UreG_nucleotide-bd"/>
</dbReference>
<dbReference type="EMBL" id="JAMXLX010000001">
    <property type="protein sequence ID" value="MCO5956275.1"/>
    <property type="molecule type" value="Genomic_DNA"/>
</dbReference>
<dbReference type="InterPro" id="IPR027417">
    <property type="entry name" value="P-loop_NTPase"/>
</dbReference>
<comment type="function">
    <text evidence="5">Zinc chaperone that directly transfers zinc cofactor to target proteins, thereby activating them. Zinc is transferred from the CXCC motif in the GTPase domain to the zinc binding site in target proteins in a process requiring GTP hydrolysis.</text>
</comment>
<dbReference type="GO" id="GO:0000166">
    <property type="term" value="F:nucleotide binding"/>
    <property type="evidence" value="ECO:0007669"/>
    <property type="project" value="UniProtKB-KW"/>
</dbReference>
<evidence type="ECO:0000256" key="6">
    <source>
        <dbReference type="ARBA" id="ARBA00049117"/>
    </source>
</evidence>
<dbReference type="SMART" id="SM00833">
    <property type="entry name" value="CobW_C"/>
    <property type="match status" value="1"/>
</dbReference>
<accession>A0AAJ1BTU9</accession>
<dbReference type="Gene3D" id="3.40.50.300">
    <property type="entry name" value="P-loop containing nucleotide triphosphate hydrolases"/>
    <property type="match status" value="1"/>
</dbReference>
<evidence type="ECO:0000256" key="1">
    <source>
        <dbReference type="ARBA" id="ARBA00022741"/>
    </source>
</evidence>
<keyword evidence="2" id="KW-0378">Hydrolase</keyword>
<keyword evidence="3" id="KW-0143">Chaperone</keyword>
<dbReference type="Proteomes" id="UP001155380">
    <property type="component" value="Unassembled WGS sequence"/>
</dbReference>
<reference evidence="8" key="1">
    <citation type="submission" date="2022-06" db="EMBL/GenBank/DDBJ databases">
        <authorList>
            <person name="Sun Q."/>
        </authorList>
    </citation>
    <scope>NUCLEOTIDE SEQUENCE</scope>
    <source>
        <strain evidence="8">S101</strain>
    </source>
</reference>
<dbReference type="Pfam" id="PF02492">
    <property type="entry name" value="cobW"/>
    <property type="match status" value="1"/>
</dbReference>
<evidence type="ECO:0000256" key="5">
    <source>
        <dbReference type="ARBA" id="ARBA00045658"/>
    </source>
</evidence>
<comment type="catalytic activity">
    <reaction evidence="6">
        <text>GTP + H2O = GDP + phosphate + H(+)</text>
        <dbReference type="Rhea" id="RHEA:19669"/>
        <dbReference type="ChEBI" id="CHEBI:15377"/>
        <dbReference type="ChEBI" id="CHEBI:15378"/>
        <dbReference type="ChEBI" id="CHEBI:37565"/>
        <dbReference type="ChEBI" id="CHEBI:43474"/>
        <dbReference type="ChEBI" id="CHEBI:58189"/>
    </reaction>
    <physiologicalReaction direction="left-to-right" evidence="6">
        <dbReference type="Rhea" id="RHEA:19670"/>
    </physiologicalReaction>
</comment>